<evidence type="ECO:0000313" key="2">
    <source>
        <dbReference type="Proteomes" id="UP000287296"/>
    </source>
</evidence>
<dbReference type="OrthoDB" id="2382315at2"/>
<accession>A0A429X5D9</accession>
<comment type="caution">
    <text evidence="1">The sequence shown here is derived from an EMBL/GenBank/DDBJ whole genome shotgun (WGS) entry which is preliminary data.</text>
</comment>
<proteinExistence type="predicted"/>
<name>A0A429X5D9_SIMTE</name>
<evidence type="ECO:0000313" key="1">
    <source>
        <dbReference type="EMBL" id="RST58594.1"/>
    </source>
</evidence>
<dbReference type="RefSeq" id="WP_120117703.1">
    <property type="nucleotide sequence ID" value="NZ_QYTW02000018.1"/>
</dbReference>
<organism evidence="1 2">
    <name type="scientific">Siminovitchia terrae</name>
    <name type="common">Bacillus terrae</name>
    <dbReference type="NCBI Taxonomy" id="1914933"/>
    <lineage>
        <taxon>Bacteria</taxon>
        <taxon>Bacillati</taxon>
        <taxon>Bacillota</taxon>
        <taxon>Bacilli</taxon>
        <taxon>Bacillales</taxon>
        <taxon>Bacillaceae</taxon>
        <taxon>Siminovitchia</taxon>
    </lineage>
</organism>
<dbReference type="AlphaFoldDB" id="A0A429X5D9"/>
<gene>
    <name evidence="1" type="ORF">D5F11_016295</name>
</gene>
<dbReference type="Proteomes" id="UP000287296">
    <property type="component" value="Unassembled WGS sequence"/>
</dbReference>
<reference evidence="1 2" key="1">
    <citation type="submission" date="2018-12" db="EMBL/GenBank/DDBJ databases">
        <authorList>
            <person name="Sun L."/>
            <person name="Chen Z."/>
        </authorList>
    </citation>
    <scope>NUCLEOTIDE SEQUENCE [LARGE SCALE GENOMIC DNA]</scope>
    <source>
        <strain evidence="1 2">LMG 29736</strain>
    </source>
</reference>
<dbReference type="GO" id="GO:0003677">
    <property type="term" value="F:DNA binding"/>
    <property type="evidence" value="ECO:0007669"/>
    <property type="project" value="UniProtKB-KW"/>
</dbReference>
<protein>
    <submittedName>
        <fullName evidence="1">DNA-binding protein</fullName>
    </submittedName>
</protein>
<sequence length="74" mass="8591">MSNGSSFHFKDVQELRAFLNDEVVTTTEAIQLIGCSRQNLKQLVDHGTLVPIKQTPRERLFLRSDVLNYKMKRK</sequence>
<keyword evidence="1" id="KW-0238">DNA-binding</keyword>
<dbReference type="EMBL" id="QYTW02000018">
    <property type="protein sequence ID" value="RST58594.1"/>
    <property type="molecule type" value="Genomic_DNA"/>
</dbReference>